<protein>
    <recommendedName>
        <fullName evidence="4">RNase H type-1 domain-containing protein</fullName>
    </recommendedName>
</protein>
<evidence type="ECO:0000259" key="2">
    <source>
        <dbReference type="Pfam" id="PF13966"/>
    </source>
</evidence>
<dbReference type="InterPro" id="IPR036397">
    <property type="entry name" value="RNaseH_sf"/>
</dbReference>
<dbReference type="GO" id="GO:0004523">
    <property type="term" value="F:RNA-DNA hybrid ribonuclease activity"/>
    <property type="evidence" value="ECO:0007669"/>
    <property type="project" value="InterPro"/>
</dbReference>
<gene>
    <name evidence="3" type="ORF">glysoja_048180</name>
</gene>
<dbReference type="GO" id="GO:0003676">
    <property type="term" value="F:nucleic acid binding"/>
    <property type="evidence" value="ECO:0007669"/>
    <property type="project" value="InterPro"/>
</dbReference>
<dbReference type="PANTHER" id="PTHR47074">
    <property type="entry name" value="BNAC02G40300D PROTEIN"/>
    <property type="match status" value="1"/>
</dbReference>
<feature type="domain" description="RNase H type-1" evidence="1">
    <location>
        <begin position="182"/>
        <end position="296"/>
    </location>
</feature>
<accession>A0A0B2QCI4</accession>
<name>A0A0B2QCI4_GLYSO</name>
<dbReference type="Gramene" id="XM_028329005.1">
    <property type="protein sequence ID" value="XP_028184806.1"/>
    <property type="gene ID" value="LOC114371630"/>
</dbReference>
<dbReference type="InterPro" id="IPR026960">
    <property type="entry name" value="RVT-Znf"/>
</dbReference>
<dbReference type="Proteomes" id="UP000053555">
    <property type="component" value="Unassembled WGS sequence"/>
</dbReference>
<dbReference type="InterPro" id="IPR002156">
    <property type="entry name" value="RNaseH_domain"/>
</dbReference>
<dbReference type="Gene3D" id="3.30.420.10">
    <property type="entry name" value="Ribonuclease H-like superfamily/Ribonuclease H"/>
    <property type="match status" value="1"/>
</dbReference>
<dbReference type="AlphaFoldDB" id="A0A0B2QCI4"/>
<dbReference type="PANTHER" id="PTHR47074:SF61">
    <property type="entry name" value="RNASE H TYPE-1 DOMAIN-CONTAINING PROTEIN"/>
    <property type="match status" value="1"/>
</dbReference>
<evidence type="ECO:0000313" key="3">
    <source>
        <dbReference type="EMBL" id="KHN18990.1"/>
    </source>
</evidence>
<feature type="domain" description="Reverse transcriptase zinc-binding" evidence="2">
    <location>
        <begin position="11"/>
        <end position="82"/>
    </location>
</feature>
<dbReference type="EMBL" id="KN659513">
    <property type="protein sequence ID" value="KHN18990.1"/>
    <property type="molecule type" value="Genomic_DNA"/>
</dbReference>
<dbReference type="Pfam" id="PF13456">
    <property type="entry name" value="RVT_3"/>
    <property type="match status" value="1"/>
</dbReference>
<sequence>MASDSSSALNTNSTVWEGIWHAEASSRCKKLVWRACSEGLPVRSLLLQKGIIKGDDTCPCCRTCKETTTHALLLCEEVKPFWLGSPLGLRVDWLHNVANITMSQWVDQCLDVLDKRGMGMLCAMVWGLWHKRNAWVIRKKKLDFAQVMAKALSVFATQEWVPPLDSKVKVNFAVSAIEDVGTGFGVIFRNSKAETMASGTYFLKDECYDSEIAATVCYKWAIEKSQELFFIDANFETDCQQLYNQWNEFTQENNTSSASYLDELLEECRTMMQGTEASLTLVAHTANKVAQCLARLAFDYGEKDWIDEVPNKALESLQSDLAAIADASADRSINVNIVLQD</sequence>
<proteinExistence type="predicted"/>
<evidence type="ECO:0000259" key="1">
    <source>
        <dbReference type="Pfam" id="PF13456"/>
    </source>
</evidence>
<organism evidence="3">
    <name type="scientific">Glycine soja</name>
    <name type="common">Wild soybean</name>
    <dbReference type="NCBI Taxonomy" id="3848"/>
    <lineage>
        <taxon>Eukaryota</taxon>
        <taxon>Viridiplantae</taxon>
        <taxon>Streptophyta</taxon>
        <taxon>Embryophyta</taxon>
        <taxon>Tracheophyta</taxon>
        <taxon>Spermatophyta</taxon>
        <taxon>Magnoliopsida</taxon>
        <taxon>eudicotyledons</taxon>
        <taxon>Gunneridae</taxon>
        <taxon>Pentapetalae</taxon>
        <taxon>rosids</taxon>
        <taxon>fabids</taxon>
        <taxon>Fabales</taxon>
        <taxon>Fabaceae</taxon>
        <taxon>Papilionoideae</taxon>
        <taxon>50 kb inversion clade</taxon>
        <taxon>NPAAA clade</taxon>
        <taxon>indigoferoid/millettioid clade</taxon>
        <taxon>Phaseoleae</taxon>
        <taxon>Glycine</taxon>
        <taxon>Glycine subgen. Soja</taxon>
    </lineage>
</organism>
<evidence type="ECO:0008006" key="4">
    <source>
        <dbReference type="Google" id="ProtNLM"/>
    </source>
</evidence>
<reference evidence="3" key="1">
    <citation type="submission" date="2014-07" db="EMBL/GenBank/DDBJ databases">
        <title>Identification of a novel salt tolerance gene in wild soybean by whole-genome sequencing.</title>
        <authorList>
            <person name="Lam H.-M."/>
            <person name="Qi X."/>
            <person name="Li M.-W."/>
            <person name="Liu X."/>
            <person name="Xie M."/>
            <person name="Ni M."/>
            <person name="Xu X."/>
        </authorList>
    </citation>
    <scope>NUCLEOTIDE SEQUENCE [LARGE SCALE GENOMIC DNA]</scope>
    <source>
        <tissue evidence="3">Root</tissue>
    </source>
</reference>
<dbReference type="InterPro" id="IPR052929">
    <property type="entry name" value="RNase_H-like_EbsB-rel"/>
</dbReference>
<dbReference type="Pfam" id="PF13966">
    <property type="entry name" value="zf-RVT"/>
    <property type="match status" value="1"/>
</dbReference>